<protein>
    <submittedName>
        <fullName evidence="1">Uncharacterized protein</fullName>
    </submittedName>
</protein>
<comment type="caution">
    <text evidence="1">The sequence shown here is derived from an EMBL/GenBank/DDBJ whole genome shotgun (WGS) entry which is preliminary data.</text>
</comment>
<keyword evidence="3" id="KW-1185">Reference proteome</keyword>
<accession>A0AA86NVX0</accession>
<reference evidence="2 3" key="2">
    <citation type="submission" date="2024-07" db="EMBL/GenBank/DDBJ databases">
        <authorList>
            <person name="Akdeniz Z."/>
        </authorList>
    </citation>
    <scope>NUCLEOTIDE SEQUENCE [LARGE SCALE GENOMIC DNA]</scope>
</reference>
<sequence length="440" mass="49147">MLYYLQTALQINCFTSNSSVILSKQTKQATFVVQVLTDETQDMMLCQQLDGSVYTAKVVLGAYTFVYPTQLTYSAKSNLTIIFPCTDNIHYCADAFLATAASFQLFFPSANAYVEDSVSEMKIDSYNRLSCITSPLISVDQNLNQIKVFGTDKGCIAPIDQTKNAILTLTAAPDFVLTKTVSLSGITTIQQIFNDIVFDCEHDYIKTPQRTCKRLVTELINNISSYGSITVTLPGIIPDNTTNTYTRQSGYSVYSEISTISSSFVEQFDCFTSQEMIFFTDMIRLTLPTNSSMVNCLKPMKDFIGDFDSSTYVLQVQENVDFRIGTVVSFSFNDLVPDFQANKPWLPCSLEAEGIEKCKEKLKIVTTLPTRTVFIARNYYKNGVCISSFQTEATSRFARAINGAANITRTQFCFHTTTWLKEKNNNLGACSAYGRYAAIL</sequence>
<evidence type="ECO:0000313" key="2">
    <source>
        <dbReference type="EMBL" id="CAL5972112.1"/>
    </source>
</evidence>
<dbReference type="EMBL" id="CATOUU010000380">
    <property type="protein sequence ID" value="CAI9927185.1"/>
    <property type="molecule type" value="Genomic_DNA"/>
</dbReference>
<name>A0AA86NVX0_9EUKA</name>
<dbReference type="EMBL" id="CAXDID020000003">
    <property type="protein sequence ID" value="CAL5972112.1"/>
    <property type="molecule type" value="Genomic_DNA"/>
</dbReference>
<evidence type="ECO:0000313" key="3">
    <source>
        <dbReference type="Proteomes" id="UP001642409"/>
    </source>
</evidence>
<proteinExistence type="predicted"/>
<reference evidence="1" key="1">
    <citation type="submission" date="2023-06" db="EMBL/GenBank/DDBJ databases">
        <authorList>
            <person name="Kurt Z."/>
        </authorList>
    </citation>
    <scope>NUCLEOTIDE SEQUENCE</scope>
</reference>
<gene>
    <name evidence="1" type="ORF">HINF_LOCUS14830</name>
    <name evidence="2" type="ORF">HINF_LOCUS1742</name>
</gene>
<dbReference type="AlphaFoldDB" id="A0AA86NVX0"/>
<dbReference type="Proteomes" id="UP001642409">
    <property type="component" value="Unassembled WGS sequence"/>
</dbReference>
<organism evidence="1">
    <name type="scientific">Hexamita inflata</name>
    <dbReference type="NCBI Taxonomy" id="28002"/>
    <lineage>
        <taxon>Eukaryota</taxon>
        <taxon>Metamonada</taxon>
        <taxon>Diplomonadida</taxon>
        <taxon>Hexamitidae</taxon>
        <taxon>Hexamitinae</taxon>
        <taxon>Hexamita</taxon>
    </lineage>
</organism>
<evidence type="ECO:0000313" key="1">
    <source>
        <dbReference type="EMBL" id="CAI9927185.1"/>
    </source>
</evidence>